<dbReference type="InterPro" id="IPR003730">
    <property type="entry name" value="Cu_polyphenol_OxRdtase"/>
</dbReference>
<evidence type="ECO:0000256" key="3">
    <source>
        <dbReference type="ARBA" id="ARBA00022679"/>
    </source>
</evidence>
<dbReference type="NCBIfam" id="TIGR00726">
    <property type="entry name" value="peptidoglycan editing factor PgeF"/>
    <property type="match status" value="1"/>
</dbReference>
<protein>
    <recommendedName>
        <fullName evidence="10">Purine nucleoside phosphorylase</fullName>
    </recommendedName>
</protein>
<gene>
    <name evidence="11" type="primary">pgeF</name>
    <name evidence="11" type="ORF">EVG15_06055</name>
</gene>
<dbReference type="Gene3D" id="3.60.140.10">
    <property type="entry name" value="CNF1/YfiH-like putative cysteine hydrolases"/>
    <property type="match status" value="1"/>
</dbReference>
<evidence type="ECO:0000256" key="5">
    <source>
        <dbReference type="ARBA" id="ARBA00022801"/>
    </source>
</evidence>
<dbReference type="Proteomes" id="UP000319296">
    <property type="component" value="Unassembled WGS sequence"/>
</dbReference>
<comment type="catalytic activity">
    <reaction evidence="7">
        <text>adenosine + H2O + H(+) = inosine + NH4(+)</text>
        <dbReference type="Rhea" id="RHEA:24408"/>
        <dbReference type="ChEBI" id="CHEBI:15377"/>
        <dbReference type="ChEBI" id="CHEBI:15378"/>
        <dbReference type="ChEBI" id="CHEBI:16335"/>
        <dbReference type="ChEBI" id="CHEBI:17596"/>
        <dbReference type="ChEBI" id="CHEBI:28938"/>
        <dbReference type="EC" id="3.5.4.4"/>
    </reaction>
    <physiologicalReaction direction="left-to-right" evidence="7">
        <dbReference type="Rhea" id="RHEA:24409"/>
    </physiologicalReaction>
</comment>
<comment type="catalytic activity">
    <reaction evidence="1">
        <text>inosine + phosphate = alpha-D-ribose 1-phosphate + hypoxanthine</text>
        <dbReference type="Rhea" id="RHEA:27646"/>
        <dbReference type="ChEBI" id="CHEBI:17368"/>
        <dbReference type="ChEBI" id="CHEBI:17596"/>
        <dbReference type="ChEBI" id="CHEBI:43474"/>
        <dbReference type="ChEBI" id="CHEBI:57720"/>
        <dbReference type="EC" id="2.4.2.1"/>
    </reaction>
    <physiologicalReaction direction="left-to-right" evidence="1">
        <dbReference type="Rhea" id="RHEA:27647"/>
    </physiologicalReaction>
</comment>
<sequence length="258" mass="30120">MIFLNKKFNINDNLVFGFGDKKIDFQTKNINERFNLLKEIKLNYSIKNANDINIAELNQVHGNTVLSIEEQDIKKFSRKSGLCDADGIFTSLKNYLLCIKTADCIPLLFYDKISETIGAIHCGWRGTYNDILINAKNMLAGYYNLNLENIIVVIGPGICKNCYTVKEDLYQKFINININYKNYFKARQINTKNYNYISEKFEEYLFDLKGLISDILLTLGFRKENIYNINLCNYENDNYFSYRKNKTDSRFVSFIGKL</sequence>
<evidence type="ECO:0000256" key="2">
    <source>
        <dbReference type="ARBA" id="ARBA00007353"/>
    </source>
</evidence>
<evidence type="ECO:0000256" key="8">
    <source>
        <dbReference type="ARBA" id="ARBA00048968"/>
    </source>
</evidence>
<evidence type="ECO:0000256" key="10">
    <source>
        <dbReference type="RuleBase" id="RU361274"/>
    </source>
</evidence>
<dbReference type="SUPFAM" id="SSF64438">
    <property type="entry name" value="CNF1/YfiH-like putative cysteine hydrolases"/>
    <property type="match status" value="1"/>
</dbReference>
<evidence type="ECO:0000313" key="11">
    <source>
        <dbReference type="EMBL" id="RZD18439.1"/>
    </source>
</evidence>
<dbReference type="AlphaFoldDB" id="A0A519BMJ0"/>
<dbReference type="GO" id="GO:0016787">
    <property type="term" value="F:hydrolase activity"/>
    <property type="evidence" value="ECO:0007669"/>
    <property type="project" value="UniProtKB-KW"/>
</dbReference>
<evidence type="ECO:0000256" key="9">
    <source>
        <dbReference type="ARBA" id="ARBA00049893"/>
    </source>
</evidence>
<comment type="caution">
    <text evidence="11">The sequence shown here is derived from an EMBL/GenBank/DDBJ whole genome shotgun (WGS) entry which is preliminary data.</text>
</comment>
<dbReference type="PANTHER" id="PTHR30616">
    <property type="entry name" value="UNCHARACTERIZED PROTEIN YFIH"/>
    <property type="match status" value="1"/>
</dbReference>
<dbReference type="Pfam" id="PF02578">
    <property type="entry name" value="Cu-oxidase_4"/>
    <property type="match status" value="1"/>
</dbReference>
<proteinExistence type="inferred from homology"/>
<evidence type="ECO:0000256" key="4">
    <source>
        <dbReference type="ARBA" id="ARBA00022723"/>
    </source>
</evidence>
<name>A0A519BMJ0_9DELT</name>
<accession>A0A519BMJ0</accession>
<dbReference type="GO" id="GO:0005507">
    <property type="term" value="F:copper ion binding"/>
    <property type="evidence" value="ECO:0007669"/>
    <property type="project" value="TreeGrafter"/>
</dbReference>
<dbReference type="PANTHER" id="PTHR30616:SF2">
    <property type="entry name" value="PURINE NUCLEOSIDE PHOSPHORYLASE LACC1"/>
    <property type="match status" value="1"/>
</dbReference>
<organism evidence="11 12">
    <name type="scientific">Candidatus Acididesulfobacter diazotrophicus</name>
    <dbReference type="NCBI Taxonomy" id="2597226"/>
    <lineage>
        <taxon>Bacteria</taxon>
        <taxon>Deltaproteobacteria</taxon>
        <taxon>Candidatus Acidulodesulfobacterales</taxon>
        <taxon>Candidatus Acididesulfobacter</taxon>
    </lineage>
</organism>
<keyword evidence="6" id="KW-0862">Zinc</keyword>
<comment type="similarity">
    <text evidence="2 10">Belongs to the purine nucleoside phosphorylase YfiH/LACC1 family.</text>
</comment>
<dbReference type="InterPro" id="IPR038371">
    <property type="entry name" value="Cu_polyphenol_OxRdtase_sf"/>
</dbReference>
<evidence type="ECO:0000313" key="12">
    <source>
        <dbReference type="Proteomes" id="UP000319296"/>
    </source>
</evidence>
<comment type="catalytic activity">
    <reaction evidence="8">
        <text>adenosine + phosphate = alpha-D-ribose 1-phosphate + adenine</text>
        <dbReference type="Rhea" id="RHEA:27642"/>
        <dbReference type="ChEBI" id="CHEBI:16335"/>
        <dbReference type="ChEBI" id="CHEBI:16708"/>
        <dbReference type="ChEBI" id="CHEBI:43474"/>
        <dbReference type="ChEBI" id="CHEBI:57720"/>
        <dbReference type="EC" id="2.4.2.1"/>
    </reaction>
    <physiologicalReaction direction="left-to-right" evidence="8">
        <dbReference type="Rhea" id="RHEA:27643"/>
    </physiologicalReaction>
</comment>
<keyword evidence="3" id="KW-0808">Transferase</keyword>
<dbReference type="GO" id="GO:0017061">
    <property type="term" value="F:S-methyl-5-thioadenosine phosphorylase activity"/>
    <property type="evidence" value="ECO:0007669"/>
    <property type="project" value="UniProtKB-EC"/>
</dbReference>
<keyword evidence="4" id="KW-0479">Metal-binding</keyword>
<dbReference type="EMBL" id="SGBB01000009">
    <property type="protein sequence ID" value="RZD18439.1"/>
    <property type="molecule type" value="Genomic_DNA"/>
</dbReference>
<evidence type="ECO:0000256" key="6">
    <source>
        <dbReference type="ARBA" id="ARBA00022833"/>
    </source>
</evidence>
<keyword evidence="5" id="KW-0378">Hydrolase</keyword>
<dbReference type="CDD" id="cd16833">
    <property type="entry name" value="YfiH"/>
    <property type="match status" value="1"/>
</dbReference>
<evidence type="ECO:0000256" key="7">
    <source>
        <dbReference type="ARBA" id="ARBA00047989"/>
    </source>
</evidence>
<dbReference type="InterPro" id="IPR011324">
    <property type="entry name" value="Cytotoxic_necrot_fac-like_cat"/>
</dbReference>
<comment type="catalytic activity">
    <reaction evidence="9">
        <text>S-methyl-5'-thioadenosine + phosphate = 5-(methylsulfanyl)-alpha-D-ribose 1-phosphate + adenine</text>
        <dbReference type="Rhea" id="RHEA:11852"/>
        <dbReference type="ChEBI" id="CHEBI:16708"/>
        <dbReference type="ChEBI" id="CHEBI:17509"/>
        <dbReference type="ChEBI" id="CHEBI:43474"/>
        <dbReference type="ChEBI" id="CHEBI:58533"/>
        <dbReference type="EC" id="2.4.2.28"/>
    </reaction>
    <physiologicalReaction direction="left-to-right" evidence="9">
        <dbReference type="Rhea" id="RHEA:11853"/>
    </physiologicalReaction>
</comment>
<reference evidence="11 12" key="1">
    <citation type="journal article" date="2019" name="ISME J.">
        <title>Insights into ecological role of a new deltaproteobacterial order Candidatus Acidulodesulfobacterales by metagenomics and metatranscriptomics.</title>
        <authorList>
            <person name="Tan S."/>
            <person name="Liu J."/>
            <person name="Fang Y."/>
            <person name="Hedlund B.P."/>
            <person name="Lian Z.H."/>
            <person name="Huang L.Y."/>
            <person name="Li J.T."/>
            <person name="Huang L.N."/>
            <person name="Li W.J."/>
            <person name="Jiang H.C."/>
            <person name="Dong H.L."/>
            <person name="Shu W.S."/>
        </authorList>
    </citation>
    <scope>NUCLEOTIDE SEQUENCE [LARGE SCALE GENOMIC DNA]</scope>
    <source>
        <strain evidence="11">AP1</strain>
    </source>
</reference>
<evidence type="ECO:0000256" key="1">
    <source>
        <dbReference type="ARBA" id="ARBA00000553"/>
    </source>
</evidence>